<protein>
    <submittedName>
        <fullName evidence="9">Uu.00g108220.m01.CDS01</fullName>
    </submittedName>
</protein>
<evidence type="ECO:0000256" key="1">
    <source>
        <dbReference type="ARBA" id="ARBA00004123"/>
    </source>
</evidence>
<dbReference type="CDD" id="cd00067">
    <property type="entry name" value="GAL4"/>
    <property type="match status" value="1"/>
</dbReference>
<evidence type="ECO:0000256" key="5">
    <source>
        <dbReference type="ARBA" id="ARBA00022833"/>
    </source>
</evidence>
<dbReference type="PANTHER" id="PTHR40626:SF11">
    <property type="entry name" value="ZINC FINGER PROTEIN YPR022C"/>
    <property type="match status" value="1"/>
</dbReference>
<dbReference type="InterPro" id="IPR036864">
    <property type="entry name" value="Zn2-C6_fun-type_DNA-bd_sf"/>
</dbReference>
<dbReference type="SUPFAM" id="SSF57701">
    <property type="entry name" value="Zn2/Cys6 DNA-binding domain"/>
    <property type="match status" value="1"/>
</dbReference>
<keyword evidence="5" id="KW-0862">Zinc</keyword>
<evidence type="ECO:0000256" key="2">
    <source>
        <dbReference type="ARBA" id="ARBA00022723"/>
    </source>
</evidence>
<dbReference type="GO" id="GO:0008270">
    <property type="term" value="F:zinc ion binding"/>
    <property type="evidence" value="ECO:0007669"/>
    <property type="project" value="UniProtKB-KW"/>
</dbReference>
<proteinExistence type="predicted"/>
<dbReference type="GO" id="GO:0005634">
    <property type="term" value="C:nucleus"/>
    <property type="evidence" value="ECO:0007669"/>
    <property type="project" value="UniProtKB-SubCell"/>
</dbReference>
<dbReference type="SMART" id="SM00066">
    <property type="entry name" value="GAL4"/>
    <property type="match status" value="1"/>
</dbReference>
<evidence type="ECO:0000256" key="7">
    <source>
        <dbReference type="SAM" id="MobiDB-lite"/>
    </source>
</evidence>
<organism evidence="9 10">
    <name type="scientific">Anthostomella pinea</name>
    <dbReference type="NCBI Taxonomy" id="933095"/>
    <lineage>
        <taxon>Eukaryota</taxon>
        <taxon>Fungi</taxon>
        <taxon>Dikarya</taxon>
        <taxon>Ascomycota</taxon>
        <taxon>Pezizomycotina</taxon>
        <taxon>Sordariomycetes</taxon>
        <taxon>Xylariomycetidae</taxon>
        <taxon>Xylariales</taxon>
        <taxon>Xylariaceae</taxon>
        <taxon>Anthostomella</taxon>
    </lineage>
</organism>
<gene>
    <name evidence="9" type="ORF">KHLLAP_LOCUS3896</name>
</gene>
<feature type="region of interest" description="Disordered" evidence="7">
    <location>
        <begin position="44"/>
        <end position="77"/>
    </location>
</feature>
<dbReference type="EMBL" id="CAUWAG010000006">
    <property type="protein sequence ID" value="CAJ2503428.1"/>
    <property type="molecule type" value="Genomic_DNA"/>
</dbReference>
<comment type="subcellular location">
    <subcellularLocation>
        <location evidence="1">Nucleus</location>
    </subcellularLocation>
</comment>
<sequence length="373" mass="41885">MSSHQKACVPCAAAKRRCVPQTPQCPRCAHRGIKCHYKNQPLRGLDVRSTQPRRRMGRVQSDSDRSSDSDETGPASREIVSGPWAILSVRENHELRLDQDGTHGLIQSCPIIATPDNWAMDIVTRNVKSWHENFMRKLETPFIHMSIYDAASLPLPLEEAFSVCAAYVARTDANKAIVMSIVERRATAIIERDPSTMSMEAHLASLQAFLLLHTIQLWDGDAEQRTQVEGHASVIESWAMQLHTRLADISSKEDAALSWDQWVLHESVRRTVLITMFSQGVYELNKFGVCSYVPTMAFLPFTTDDGAWTAKGPRDWAEKGEQRHGAMDTYLSYSYFWKNTTQGSPSAFGRLLLTPCLGSAYKELLSTPQGEKD</sequence>
<dbReference type="Pfam" id="PF00172">
    <property type="entry name" value="Zn_clus"/>
    <property type="match status" value="1"/>
</dbReference>
<dbReference type="InterPro" id="IPR001138">
    <property type="entry name" value="Zn2Cys6_DnaBD"/>
</dbReference>
<dbReference type="InterPro" id="IPR051059">
    <property type="entry name" value="VerF-like"/>
</dbReference>
<keyword evidence="10" id="KW-1185">Reference proteome</keyword>
<evidence type="ECO:0000259" key="8">
    <source>
        <dbReference type="PROSITE" id="PS50048"/>
    </source>
</evidence>
<comment type="caution">
    <text evidence="9">The sequence shown here is derived from an EMBL/GenBank/DDBJ whole genome shotgun (WGS) entry which is preliminary data.</text>
</comment>
<reference evidence="9" key="1">
    <citation type="submission" date="2023-10" db="EMBL/GenBank/DDBJ databases">
        <authorList>
            <person name="Hackl T."/>
        </authorList>
    </citation>
    <scope>NUCLEOTIDE SEQUENCE</scope>
</reference>
<dbReference type="GO" id="GO:0000978">
    <property type="term" value="F:RNA polymerase II cis-regulatory region sequence-specific DNA binding"/>
    <property type="evidence" value="ECO:0007669"/>
    <property type="project" value="InterPro"/>
</dbReference>
<keyword evidence="2" id="KW-0479">Metal-binding</keyword>
<dbReference type="PROSITE" id="PS00463">
    <property type="entry name" value="ZN2_CY6_FUNGAL_1"/>
    <property type="match status" value="1"/>
</dbReference>
<dbReference type="AlphaFoldDB" id="A0AAI8VFF8"/>
<evidence type="ECO:0000256" key="6">
    <source>
        <dbReference type="ARBA" id="ARBA00023242"/>
    </source>
</evidence>
<keyword evidence="3" id="KW-0677">Repeat</keyword>
<dbReference type="PROSITE" id="PS50048">
    <property type="entry name" value="ZN2_CY6_FUNGAL_2"/>
    <property type="match status" value="1"/>
</dbReference>
<dbReference type="Gene3D" id="4.10.240.10">
    <property type="entry name" value="Zn(2)-C6 fungal-type DNA-binding domain"/>
    <property type="match status" value="1"/>
</dbReference>
<dbReference type="GO" id="GO:0000981">
    <property type="term" value="F:DNA-binding transcription factor activity, RNA polymerase II-specific"/>
    <property type="evidence" value="ECO:0007669"/>
    <property type="project" value="InterPro"/>
</dbReference>
<evidence type="ECO:0000313" key="9">
    <source>
        <dbReference type="EMBL" id="CAJ2503428.1"/>
    </source>
</evidence>
<evidence type="ECO:0000313" key="10">
    <source>
        <dbReference type="Proteomes" id="UP001295740"/>
    </source>
</evidence>
<evidence type="ECO:0000256" key="4">
    <source>
        <dbReference type="ARBA" id="ARBA00022771"/>
    </source>
</evidence>
<accession>A0AAI8VFF8</accession>
<dbReference type="PANTHER" id="PTHR40626">
    <property type="entry name" value="MIP31509P"/>
    <property type="match status" value="1"/>
</dbReference>
<feature type="domain" description="Zn(2)-C6 fungal-type" evidence="8">
    <location>
        <begin position="7"/>
        <end position="37"/>
    </location>
</feature>
<evidence type="ECO:0000256" key="3">
    <source>
        <dbReference type="ARBA" id="ARBA00022737"/>
    </source>
</evidence>
<keyword evidence="6" id="KW-0539">Nucleus</keyword>
<name>A0AAI8VFF8_9PEZI</name>
<dbReference type="GO" id="GO:0000785">
    <property type="term" value="C:chromatin"/>
    <property type="evidence" value="ECO:0007669"/>
    <property type="project" value="TreeGrafter"/>
</dbReference>
<keyword evidence="4" id="KW-0863">Zinc-finger</keyword>
<dbReference type="Proteomes" id="UP001295740">
    <property type="component" value="Unassembled WGS sequence"/>
</dbReference>